<sequence>MDEPNIKTLNELLQGEHMAIESYETTLAKIEDQQTREEISNILRDHKQHAIEITDHIISLGGTPKESTGMVGIMAQTKLKAEGVFRSEKSMLKKLYDGEDQGIAMVEKIIQGDLDATSLEMVEKILRTDHDHLKKLKEMIHIDR</sequence>
<dbReference type="EMBL" id="FNFP01000001">
    <property type="protein sequence ID" value="SDK12956.1"/>
    <property type="molecule type" value="Genomic_DNA"/>
</dbReference>
<dbReference type="Gene3D" id="1.20.1260.10">
    <property type="match status" value="1"/>
</dbReference>
<dbReference type="RefSeq" id="WP_090550622.1">
    <property type="nucleotide sequence ID" value="NZ_FNFP01000001.1"/>
</dbReference>
<dbReference type="Proteomes" id="UP000198718">
    <property type="component" value="Unassembled WGS sequence"/>
</dbReference>
<gene>
    <name evidence="2" type="ORF">SAMN05660472_00819</name>
</gene>
<evidence type="ECO:0000259" key="1">
    <source>
        <dbReference type="Pfam" id="PF09537"/>
    </source>
</evidence>
<feature type="domain" description="DUF2383" evidence="1">
    <location>
        <begin position="6"/>
        <end position="111"/>
    </location>
</feature>
<accession>A0A1G8ZCV9</accession>
<dbReference type="InterPro" id="IPR019052">
    <property type="entry name" value="DUF2383"/>
</dbReference>
<name>A0A1G8ZCV9_9FIRM</name>
<dbReference type="SUPFAM" id="SSF47240">
    <property type="entry name" value="Ferritin-like"/>
    <property type="match status" value="1"/>
</dbReference>
<evidence type="ECO:0000313" key="3">
    <source>
        <dbReference type="Proteomes" id="UP000198718"/>
    </source>
</evidence>
<dbReference type="STRING" id="393762.SAMN05660472_00819"/>
<proteinExistence type="predicted"/>
<dbReference type="AlphaFoldDB" id="A0A1G8ZCV9"/>
<organism evidence="2 3">
    <name type="scientific">Natronincola ferrireducens</name>
    <dbReference type="NCBI Taxonomy" id="393762"/>
    <lineage>
        <taxon>Bacteria</taxon>
        <taxon>Bacillati</taxon>
        <taxon>Bacillota</taxon>
        <taxon>Clostridia</taxon>
        <taxon>Peptostreptococcales</taxon>
        <taxon>Natronincolaceae</taxon>
        <taxon>Natronincola</taxon>
    </lineage>
</organism>
<keyword evidence="3" id="KW-1185">Reference proteome</keyword>
<dbReference type="Pfam" id="PF09537">
    <property type="entry name" value="DUF2383"/>
    <property type="match status" value="1"/>
</dbReference>
<protein>
    <recommendedName>
        <fullName evidence="1">DUF2383 domain-containing protein</fullName>
    </recommendedName>
</protein>
<reference evidence="2 3" key="1">
    <citation type="submission" date="2016-10" db="EMBL/GenBank/DDBJ databases">
        <authorList>
            <person name="de Groot N.N."/>
        </authorList>
    </citation>
    <scope>NUCLEOTIDE SEQUENCE [LARGE SCALE GENOMIC DNA]</scope>
    <source>
        <strain evidence="2 3">DSM 18346</strain>
    </source>
</reference>
<dbReference type="CDD" id="cd00657">
    <property type="entry name" value="Ferritin_like"/>
    <property type="match status" value="1"/>
</dbReference>
<evidence type="ECO:0000313" key="2">
    <source>
        <dbReference type="EMBL" id="SDK12956.1"/>
    </source>
</evidence>
<dbReference type="InterPro" id="IPR012347">
    <property type="entry name" value="Ferritin-like"/>
</dbReference>
<dbReference type="OrthoDB" id="1706687at2"/>
<dbReference type="InterPro" id="IPR009078">
    <property type="entry name" value="Ferritin-like_SF"/>
</dbReference>